<feature type="transmembrane region" description="Helical" evidence="2">
    <location>
        <begin position="118"/>
        <end position="137"/>
    </location>
</feature>
<protein>
    <submittedName>
        <fullName evidence="4">SNG1 protein</fullName>
    </submittedName>
</protein>
<keyword evidence="2" id="KW-0472">Membrane</keyword>
<feature type="domain" description="DUF3533" evidence="3">
    <location>
        <begin position="123"/>
        <end position="502"/>
    </location>
</feature>
<dbReference type="Proteomes" id="UP000038830">
    <property type="component" value="Unassembled WGS sequence"/>
</dbReference>
<keyword evidence="2" id="KW-1133">Transmembrane helix</keyword>
<reference evidence="5" key="1">
    <citation type="journal article" date="2015" name="J. Biotechnol.">
        <title>The structure of the Cyberlindnera jadinii genome and its relation to Candida utilis analyzed by the occurrence of single nucleotide polymorphisms.</title>
        <authorList>
            <person name="Rupp O."/>
            <person name="Brinkrolf K."/>
            <person name="Buerth C."/>
            <person name="Kunigo M."/>
            <person name="Schneider J."/>
            <person name="Jaenicke S."/>
            <person name="Goesmann A."/>
            <person name="Puehler A."/>
            <person name="Jaeger K.-E."/>
            <person name="Ernst J.F."/>
        </authorList>
    </citation>
    <scope>NUCLEOTIDE SEQUENCE [LARGE SCALE GENOMIC DNA]</scope>
    <source>
        <strain evidence="5">ATCC 18201 / CBS 1600 / BCRC 20928 / JCM 3617 / NBRC 0987 / NRRL Y-1542</strain>
    </source>
</reference>
<name>A0A0H5C4Q4_CYBJN</name>
<feature type="transmembrane region" description="Helical" evidence="2">
    <location>
        <begin position="490"/>
        <end position="508"/>
    </location>
</feature>
<evidence type="ECO:0000313" key="5">
    <source>
        <dbReference type="Proteomes" id="UP000038830"/>
    </source>
</evidence>
<feature type="transmembrane region" description="Helical" evidence="2">
    <location>
        <begin position="433"/>
        <end position="454"/>
    </location>
</feature>
<feature type="compositionally biased region" description="Polar residues" evidence="1">
    <location>
        <begin position="59"/>
        <end position="79"/>
    </location>
</feature>
<keyword evidence="2" id="KW-0812">Transmembrane</keyword>
<evidence type="ECO:0000256" key="1">
    <source>
        <dbReference type="SAM" id="MobiDB-lite"/>
    </source>
</evidence>
<feature type="transmembrane region" description="Helical" evidence="2">
    <location>
        <begin position="322"/>
        <end position="345"/>
    </location>
</feature>
<evidence type="ECO:0000259" key="3">
    <source>
        <dbReference type="Pfam" id="PF12051"/>
    </source>
</evidence>
<feature type="region of interest" description="Disordered" evidence="1">
    <location>
        <begin position="45"/>
        <end position="97"/>
    </location>
</feature>
<dbReference type="PANTHER" id="PTHR34814:SF1">
    <property type="entry name" value="NITROSOGUANIDINE RESISTANCE PROTEIN SNG1"/>
    <property type="match status" value="1"/>
</dbReference>
<feature type="transmembrane region" description="Helical" evidence="2">
    <location>
        <begin position="366"/>
        <end position="389"/>
    </location>
</feature>
<organism evidence="4 5">
    <name type="scientific">Cyberlindnera jadinii (strain ATCC 18201 / CBS 1600 / BCRC 20928 / JCM 3617 / NBRC 0987 / NRRL Y-1542)</name>
    <name type="common">Torula yeast</name>
    <name type="synonym">Candida utilis</name>
    <dbReference type="NCBI Taxonomy" id="983966"/>
    <lineage>
        <taxon>Eukaryota</taxon>
        <taxon>Fungi</taxon>
        <taxon>Dikarya</taxon>
        <taxon>Ascomycota</taxon>
        <taxon>Saccharomycotina</taxon>
        <taxon>Saccharomycetes</taxon>
        <taxon>Phaffomycetales</taxon>
        <taxon>Phaffomycetaceae</taxon>
        <taxon>Cyberlindnera</taxon>
    </lineage>
</organism>
<dbReference type="PANTHER" id="PTHR34814">
    <property type="entry name" value="NITROSOGUANIDINE RESISTANCE PROTEIN SNG1"/>
    <property type="match status" value="1"/>
</dbReference>
<sequence length="528" mass="58756">MSDQAQPSGVVDAAERVGSEEPNELSRYITGTDIARSIIGIDQLTKNYTQTRNDEESGAESSDSTSNEKATGATPSTGNAGDGAAVATGEGHRGAPAQRVSMFDPSVKQLRIKVAVKFIMVWFIIGCLIIASFSLYWGSLYNRQSHLVKVKMLVVIEDDYMTGVNQTIGEAYMDIINTSLKHKGDWTILNGTREIDEFFGPYTNLTAEIIERVHHREYWTATHVSANATLGLLNYYKGELATKPMQVQYVYESGRDPTGMSTILAVIEELTQLFESTVFPTLLSELLSMLSSEQLLTFMSASTVSVNPYFGELDYRPFYNSILLAPLQVGLIFLLISSFILFNFFGQVHTILLPHVKIPHYMLYRFLGNHISYLVLSLFICTVSAIFQIDFTLAFGRAGFVIFWFSTYLTMAAVGGANDNVCMVIFAHNPPFLGVWLISFVIMNVSPSFSAMALTNNFYRYGYAMPMHQANEIFKVIFLDLWKGNLGRNYGILVVWIVLNTVINPFVLKHVGSVMAKRAAAEARAKAN</sequence>
<dbReference type="AlphaFoldDB" id="A0A0H5C4Q4"/>
<accession>A0A0H5C4Q4</accession>
<dbReference type="EMBL" id="CDQK01000004">
    <property type="protein sequence ID" value="CEP23130.1"/>
    <property type="molecule type" value="Genomic_DNA"/>
</dbReference>
<dbReference type="Pfam" id="PF12051">
    <property type="entry name" value="DUF3533"/>
    <property type="match status" value="1"/>
</dbReference>
<dbReference type="InterPro" id="IPR053001">
    <property type="entry name" value="MNNG_permease-like"/>
</dbReference>
<dbReference type="GO" id="GO:0016020">
    <property type="term" value="C:membrane"/>
    <property type="evidence" value="ECO:0007669"/>
    <property type="project" value="TreeGrafter"/>
</dbReference>
<feature type="region of interest" description="Disordered" evidence="1">
    <location>
        <begin position="1"/>
        <end position="28"/>
    </location>
</feature>
<proteinExistence type="predicted"/>
<evidence type="ECO:0000313" key="4">
    <source>
        <dbReference type="EMBL" id="CEP23130.1"/>
    </source>
</evidence>
<evidence type="ECO:0000256" key="2">
    <source>
        <dbReference type="SAM" id="Phobius"/>
    </source>
</evidence>
<feature type="transmembrane region" description="Helical" evidence="2">
    <location>
        <begin position="401"/>
        <end position="426"/>
    </location>
</feature>
<gene>
    <name evidence="4" type="primary">SNG1</name>
    <name evidence="4" type="ORF">BN1211_3648</name>
</gene>
<dbReference type="InterPro" id="IPR022703">
    <property type="entry name" value="DUF3533"/>
</dbReference>